<dbReference type="EMBL" id="LAZR01028152">
    <property type="protein sequence ID" value="KKL63485.1"/>
    <property type="molecule type" value="Genomic_DNA"/>
</dbReference>
<name>A0A0F9G1R2_9ZZZZ</name>
<reference evidence="1" key="1">
    <citation type="journal article" date="2015" name="Nature">
        <title>Complex archaea that bridge the gap between prokaryotes and eukaryotes.</title>
        <authorList>
            <person name="Spang A."/>
            <person name="Saw J.H."/>
            <person name="Jorgensen S.L."/>
            <person name="Zaremba-Niedzwiedzka K."/>
            <person name="Martijn J."/>
            <person name="Lind A.E."/>
            <person name="van Eijk R."/>
            <person name="Schleper C."/>
            <person name="Guy L."/>
            <person name="Ettema T.J."/>
        </authorList>
    </citation>
    <scope>NUCLEOTIDE SEQUENCE</scope>
</reference>
<comment type="caution">
    <text evidence="1">The sequence shown here is derived from an EMBL/GenBank/DDBJ whole genome shotgun (WGS) entry which is preliminary data.</text>
</comment>
<dbReference type="AlphaFoldDB" id="A0A0F9G1R2"/>
<gene>
    <name evidence="1" type="ORF">LCGC14_2174640</name>
</gene>
<evidence type="ECO:0000313" key="1">
    <source>
        <dbReference type="EMBL" id="KKL63485.1"/>
    </source>
</evidence>
<proteinExistence type="predicted"/>
<sequence>MAKRNVLGFGKDNSSVVQPVGITGEENNKLITISMDDVILFQKILKELKKFNMNLSIMTGNYVSKIEVENYKSKL</sequence>
<accession>A0A0F9G1R2</accession>
<organism evidence="1">
    <name type="scientific">marine sediment metagenome</name>
    <dbReference type="NCBI Taxonomy" id="412755"/>
    <lineage>
        <taxon>unclassified sequences</taxon>
        <taxon>metagenomes</taxon>
        <taxon>ecological metagenomes</taxon>
    </lineage>
</organism>
<protein>
    <submittedName>
        <fullName evidence="1">Uncharacterized protein</fullName>
    </submittedName>
</protein>